<evidence type="ECO:0000259" key="4">
    <source>
        <dbReference type="PROSITE" id="PS01124"/>
    </source>
</evidence>
<feature type="domain" description="HTH araC/xylS-type" evidence="4">
    <location>
        <begin position="197"/>
        <end position="295"/>
    </location>
</feature>
<dbReference type="Gene3D" id="1.10.10.60">
    <property type="entry name" value="Homeodomain-like"/>
    <property type="match status" value="1"/>
</dbReference>
<dbReference type="SUPFAM" id="SSF46689">
    <property type="entry name" value="Homeodomain-like"/>
    <property type="match status" value="1"/>
</dbReference>
<organism evidence="5 6">
    <name type="scientific">Candidatus Cryptobacteroides gallistercoris</name>
    <dbReference type="NCBI Taxonomy" id="2840765"/>
    <lineage>
        <taxon>Bacteria</taxon>
        <taxon>Pseudomonadati</taxon>
        <taxon>Bacteroidota</taxon>
        <taxon>Bacteroidia</taxon>
        <taxon>Bacteroidales</taxon>
        <taxon>Candidatus Cryptobacteroides</taxon>
    </lineage>
</organism>
<keyword evidence="1" id="KW-0805">Transcription regulation</keyword>
<evidence type="ECO:0000313" key="6">
    <source>
        <dbReference type="Proteomes" id="UP000771749"/>
    </source>
</evidence>
<dbReference type="SMART" id="SM00342">
    <property type="entry name" value="HTH_ARAC"/>
    <property type="match status" value="1"/>
</dbReference>
<dbReference type="PANTHER" id="PTHR43280">
    <property type="entry name" value="ARAC-FAMILY TRANSCRIPTIONAL REGULATOR"/>
    <property type="match status" value="1"/>
</dbReference>
<dbReference type="PRINTS" id="PR00032">
    <property type="entry name" value="HTHARAC"/>
</dbReference>
<dbReference type="Pfam" id="PF12833">
    <property type="entry name" value="HTH_18"/>
    <property type="match status" value="1"/>
</dbReference>
<comment type="caution">
    <text evidence="5">The sequence shown here is derived from an EMBL/GenBank/DDBJ whole genome shotgun (WGS) entry which is preliminary data.</text>
</comment>
<gene>
    <name evidence="5" type="ORF">IAC07_05345</name>
</gene>
<keyword evidence="2" id="KW-0238">DNA-binding</keyword>
<reference evidence="5" key="1">
    <citation type="submission" date="2020-10" db="EMBL/GenBank/DDBJ databases">
        <authorList>
            <person name="Gilroy R."/>
        </authorList>
    </citation>
    <scope>NUCLEOTIDE SEQUENCE</scope>
    <source>
        <strain evidence="5">F1-3629</strain>
    </source>
</reference>
<dbReference type="InterPro" id="IPR020449">
    <property type="entry name" value="Tscrpt_reg_AraC-type_HTH"/>
</dbReference>
<dbReference type="GO" id="GO:0043565">
    <property type="term" value="F:sequence-specific DNA binding"/>
    <property type="evidence" value="ECO:0007669"/>
    <property type="project" value="InterPro"/>
</dbReference>
<dbReference type="InterPro" id="IPR037923">
    <property type="entry name" value="HTH-like"/>
</dbReference>
<evidence type="ECO:0000256" key="3">
    <source>
        <dbReference type="ARBA" id="ARBA00023163"/>
    </source>
</evidence>
<dbReference type="AlphaFoldDB" id="A0A940IGN9"/>
<dbReference type="InterPro" id="IPR003313">
    <property type="entry name" value="AraC-bd"/>
</dbReference>
<name>A0A940IGN9_9BACT</name>
<proteinExistence type="predicted"/>
<dbReference type="InterPro" id="IPR009057">
    <property type="entry name" value="Homeodomain-like_sf"/>
</dbReference>
<dbReference type="InterPro" id="IPR018060">
    <property type="entry name" value="HTH_AraC"/>
</dbReference>
<dbReference type="Proteomes" id="UP000771749">
    <property type="component" value="Unassembled WGS sequence"/>
</dbReference>
<evidence type="ECO:0000313" key="5">
    <source>
        <dbReference type="EMBL" id="MBO8454134.1"/>
    </source>
</evidence>
<dbReference type="Pfam" id="PF02311">
    <property type="entry name" value="AraC_binding"/>
    <property type="match status" value="1"/>
</dbReference>
<evidence type="ECO:0000256" key="1">
    <source>
        <dbReference type="ARBA" id="ARBA00023015"/>
    </source>
</evidence>
<reference evidence="5" key="2">
    <citation type="journal article" date="2021" name="PeerJ">
        <title>Extensive microbial diversity within the chicken gut microbiome revealed by metagenomics and culture.</title>
        <authorList>
            <person name="Gilroy R."/>
            <person name="Ravi A."/>
            <person name="Getino M."/>
            <person name="Pursley I."/>
            <person name="Horton D.L."/>
            <person name="Alikhan N.F."/>
            <person name="Baker D."/>
            <person name="Gharbi K."/>
            <person name="Hall N."/>
            <person name="Watson M."/>
            <person name="Adriaenssens E.M."/>
            <person name="Foster-Nyarko E."/>
            <person name="Jarju S."/>
            <person name="Secka A."/>
            <person name="Antonio M."/>
            <person name="Oren A."/>
            <person name="Chaudhuri R.R."/>
            <person name="La Ragione R."/>
            <person name="Hildebrand F."/>
            <person name="Pallen M.J."/>
        </authorList>
    </citation>
    <scope>NUCLEOTIDE SEQUENCE</scope>
    <source>
        <strain evidence="5">F1-3629</strain>
    </source>
</reference>
<dbReference type="PANTHER" id="PTHR43280:SF32">
    <property type="entry name" value="TRANSCRIPTIONAL REGULATORY PROTEIN"/>
    <property type="match status" value="1"/>
</dbReference>
<dbReference type="GO" id="GO:0003700">
    <property type="term" value="F:DNA-binding transcription factor activity"/>
    <property type="evidence" value="ECO:0007669"/>
    <property type="project" value="InterPro"/>
</dbReference>
<dbReference type="PROSITE" id="PS01124">
    <property type="entry name" value="HTH_ARAC_FAMILY_2"/>
    <property type="match status" value="1"/>
</dbReference>
<evidence type="ECO:0000256" key="2">
    <source>
        <dbReference type="ARBA" id="ARBA00023125"/>
    </source>
</evidence>
<dbReference type="SUPFAM" id="SSF51215">
    <property type="entry name" value="Regulatory protein AraC"/>
    <property type="match status" value="1"/>
</dbReference>
<keyword evidence="3" id="KW-0804">Transcription</keyword>
<sequence length="296" mass="33773">MRNKSTGKFESIDIGDLFEAGKSRSIKNFYMTDYGAGRHFFRNGSSFIFNGFAISLCLSGFCSMKVGGRHYEVSAGSFIILSPNLLVEVVSVSGDFNLRNIIVSLDVILEFPSPVDINIMNSALKNPVIALSDIKMKHLAEYYDFLGKQYEETDNAYREEISKTLLYALMLEICNIYRTVSGEKDQVARPKPEKLTDDFFLLLNRYYKTEHYAGFYADKLNRTPKYLSTAIKKLSGRSVSDWINSTLVSEIKLLLKVTDKTILEISEELNFSSPSVFVQFFRRNTGITPLQYRKQF</sequence>
<dbReference type="EMBL" id="JADIMJ010000079">
    <property type="protein sequence ID" value="MBO8454134.1"/>
    <property type="molecule type" value="Genomic_DNA"/>
</dbReference>
<accession>A0A940IGN9</accession>
<protein>
    <submittedName>
        <fullName evidence="5">AraC family transcriptional regulator</fullName>
    </submittedName>
</protein>